<evidence type="ECO:0000259" key="9">
    <source>
        <dbReference type="PROSITE" id="PS50156"/>
    </source>
</evidence>
<feature type="transmembrane region" description="Helical" evidence="7">
    <location>
        <begin position="362"/>
        <end position="381"/>
    </location>
</feature>
<proteinExistence type="inferred from homology"/>
<keyword evidence="4 7" id="KW-0812">Transmembrane</keyword>
<evidence type="ECO:0000256" key="7">
    <source>
        <dbReference type="SAM" id="Phobius"/>
    </source>
</evidence>
<dbReference type="InterPro" id="IPR050545">
    <property type="entry name" value="Mycobact_MmpL"/>
</dbReference>
<feature type="transmembrane region" description="Helical" evidence="7">
    <location>
        <begin position="270"/>
        <end position="293"/>
    </location>
</feature>
<dbReference type="PANTHER" id="PTHR33406:SF6">
    <property type="entry name" value="MEMBRANE PROTEIN YDGH-RELATED"/>
    <property type="match status" value="1"/>
</dbReference>
<sequence>MSPVGRARSWWVLLLALLASGAVFALGPGEATTVSDAASGLADGAQSTRVAQLQERLPGSGVAPVIAVYARDDGGALGQDGLAAVEAAAQRLAGLAAGGGRPAEPEVSEDGTVATVTLPVSTDEDTVEDDVGAVRTAARAGLPDGVGVEVTGGPAYAVDLSAVFDGANTKLLSTTAAVVALLLLVTYRSPVLWLVPLLVVGVADRLATVVVGALAPRAGVDVDGSAAGILSVLVFGAGTNYALLLVSRYRDTLRHESDRFAAMRRALRSTAPAVLASGGTVLLSLLTLLLADLTSNRGLGFACAVGIVIAMAFGLVVLPAALVLPGRWLFWPLVPRVVDSPDDDEAGLWSAVGRRVARRPGLVAALGVAVLAVLAVGALAVQTELSAEERFRNPPEAVLGQQSLQRAFPAGTTQPLTVVSSAGAAEAVVETAQGVQGVARARSLTTEGEFAVAQVVLEDAPGTEGSDRAIEGLRDALAEVAGADALVGGTTAEEYDTARATERDTRLVVPLVLLLVLLVLTALLRSAVAPVLLVATVVASYFASLGASWWAFDLGYGFPALDTPVPLLSFLFLVALGVDYNIFLVARTREEVLAGRATREAVLRALAATGGVITSAGILLASVFAVLGVLPLITLTQIGVVVGIGVLLDTLLVRTVVVPALVLVLGERFWWPSRPERVRRPRPPSPRRSPA</sequence>
<feature type="domain" description="SSD" evidence="9">
    <location>
        <begin position="532"/>
        <end position="663"/>
    </location>
</feature>
<dbReference type="SUPFAM" id="SSF82866">
    <property type="entry name" value="Multidrug efflux transporter AcrB transmembrane domain"/>
    <property type="match status" value="2"/>
</dbReference>
<feature type="transmembrane region" description="Helical" evidence="7">
    <location>
        <begin position="638"/>
        <end position="665"/>
    </location>
</feature>
<feature type="transmembrane region" description="Helical" evidence="7">
    <location>
        <begin position="299"/>
        <end position="324"/>
    </location>
</feature>
<evidence type="ECO:0000256" key="3">
    <source>
        <dbReference type="ARBA" id="ARBA00022475"/>
    </source>
</evidence>
<feature type="chain" id="PRO_5045106383" evidence="8">
    <location>
        <begin position="26"/>
        <end position="691"/>
    </location>
</feature>
<feature type="transmembrane region" description="Helical" evidence="7">
    <location>
        <begin position="531"/>
        <end position="552"/>
    </location>
</feature>
<evidence type="ECO:0000256" key="2">
    <source>
        <dbReference type="ARBA" id="ARBA00010157"/>
    </source>
</evidence>
<feature type="transmembrane region" description="Helical" evidence="7">
    <location>
        <begin position="194"/>
        <end position="215"/>
    </location>
</feature>
<evidence type="ECO:0000256" key="5">
    <source>
        <dbReference type="ARBA" id="ARBA00022989"/>
    </source>
</evidence>
<feature type="signal peptide" evidence="8">
    <location>
        <begin position="1"/>
        <end position="25"/>
    </location>
</feature>
<evidence type="ECO:0000313" key="11">
    <source>
        <dbReference type="Proteomes" id="UP000800981"/>
    </source>
</evidence>
<accession>A0ABX0GTK3</accession>
<dbReference type="PROSITE" id="PS50156">
    <property type="entry name" value="SSD"/>
    <property type="match status" value="2"/>
</dbReference>
<evidence type="ECO:0000256" key="8">
    <source>
        <dbReference type="SAM" id="SignalP"/>
    </source>
</evidence>
<feature type="transmembrane region" description="Helical" evidence="7">
    <location>
        <begin position="605"/>
        <end position="632"/>
    </location>
</feature>
<feature type="transmembrane region" description="Helical" evidence="7">
    <location>
        <begin position="171"/>
        <end position="187"/>
    </location>
</feature>
<dbReference type="PANTHER" id="PTHR33406">
    <property type="entry name" value="MEMBRANE PROTEIN MJ1562-RELATED"/>
    <property type="match status" value="1"/>
</dbReference>
<comment type="similarity">
    <text evidence="2">Belongs to the resistance-nodulation-cell division (RND) (TC 2.A.6) family. MmpL subfamily.</text>
</comment>
<gene>
    <name evidence="10" type="ORF">G9H71_10535</name>
</gene>
<keyword evidence="6 7" id="KW-0472">Membrane</keyword>
<evidence type="ECO:0000313" key="10">
    <source>
        <dbReference type="EMBL" id="NHC14217.1"/>
    </source>
</evidence>
<feature type="transmembrane region" description="Helical" evidence="7">
    <location>
        <begin position="507"/>
        <end position="524"/>
    </location>
</feature>
<feature type="transmembrane region" description="Helical" evidence="7">
    <location>
        <begin position="227"/>
        <end position="249"/>
    </location>
</feature>
<keyword evidence="11" id="KW-1185">Reference proteome</keyword>
<dbReference type="InterPro" id="IPR004869">
    <property type="entry name" value="MMPL_dom"/>
</dbReference>
<organism evidence="10 11">
    <name type="scientific">Motilibacter deserti</name>
    <dbReference type="NCBI Taxonomy" id="2714956"/>
    <lineage>
        <taxon>Bacteria</taxon>
        <taxon>Bacillati</taxon>
        <taxon>Actinomycetota</taxon>
        <taxon>Actinomycetes</taxon>
        <taxon>Motilibacterales</taxon>
        <taxon>Motilibacteraceae</taxon>
        <taxon>Motilibacter</taxon>
    </lineage>
</organism>
<evidence type="ECO:0000256" key="1">
    <source>
        <dbReference type="ARBA" id="ARBA00004651"/>
    </source>
</evidence>
<dbReference type="InterPro" id="IPR000731">
    <property type="entry name" value="SSD"/>
</dbReference>
<feature type="domain" description="SSD" evidence="9">
    <location>
        <begin position="219"/>
        <end position="324"/>
    </location>
</feature>
<keyword evidence="5 7" id="KW-1133">Transmembrane helix</keyword>
<dbReference type="Gene3D" id="1.20.1640.10">
    <property type="entry name" value="Multidrug efflux transporter AcrB transmembrane domain"/>
    <property type="match status" value="2"/>
</dbReference>
<dbReference type="Proteomes" id="UP000800981">
    <property type="component" value="Unassembled WGS sequence"/>
</dbReference>
<dbReference type="EMBL" id="JAANNP010000004">
    <property type="protein sequence ID" value="NHC14217.1"/>
    <property type="molecule type" value="Genomic_DNA"/>
</dbReference>
<name>A0ABX0GTK3_9ACTN</name>
<dbReference type="Pfam" id="PF03176">
    <property type="entry name" value="MMPL"/>
    <property type="match status" value="2"/>
</dbReference>
<evidence type="ECO:0000256" key="4">
    <source>
        <dbReference type="ARBA" id="ARBA00022692"/>
    </source>
</evidence>
<comment type="subcellular location">
    <subcellularLocation>
        <location evidence="1">Cell membrane</location>
        <topology evidence="1">Multi-pass membrane protein</topology>
    </subcellularLocation>
</comment>
<feature type="transmembrane region" description="Helical" evidence="7">
    <location>
        <begin position="564"/>
        <end position="584"/>
    </location>
</feature>
<keyword evidence="8" id="KW-0732">Signal</keyword>
<comment type="caution">
    <text evidence="10">The sequence shown here is derived from an EMBL/GenBank/DDBJ whole genome shotgun (WGS) entry which is preliminary data.</text>
</comment>
<evidence type="ECO:0000256" key="6">
    <source>
        <dbReference type="ARBA" id="ARBA00023136"/>
    </source>
</evidence>
<reference evidence="10 11" key="1">
    <citation type="submission" date="2020-03" db="EMBL/GenBank/DDBJ databases">
        <title>Two novel Motilibacter sp.</title>
        <authorList>
            <person name="Liu S."/>
        </authorList>
    </citation>
    <scope>NUCLEOTIDE SEQUENCE [LARGE SCALE GENOMIC DNA]</scope>
    <source>
        <strain evidence="10 11">E257</strain>
    </source>
</reference>
<protein>
    <submittedName>
        <fullName evidence="10">MMPL family transporter</fullName>
    </submittedName>
</protein>
<keyword evidence="3" id="KW-1003">Cell membrane</keyword>